<dbReference type="GO" id="GO:0032981">
    <property type="term" value="P:mitochondrial respiratory chain complex I assembly"/>
    <property type="evidence" value="ECO:0007669"/>
    <property type="project" value="TreeGrafter"/>
</dbReference>
<gene>
    <name evidence="8" type="ORF">WJX72_005978</name>
</gene>
<keyword evidence="4 7" id="KW-0808">Transferase</keyword>
<dbReference type="InterPro" id="IPR003788">
    <property type="entry name" value="NDUFAF7"/>
</dbReference>
<keyword evidence="3 7" id="KW-0489">Methyltransferase</keyword>
<evidence type="ECO:0000256" key="3">
    <source>
        <dbReference type="ARBA" id="ARBA00022603"/>
    </source>
</evidence>
<name>A0AAW1PHL6_9CHLO</name>
<accession>A0AAW1PHL6</accession>
<dbReference type="InterPro" id="IPR029063">
    <property type="entry name" value="SAM-dependent_MTases_sf"/>
</dbReference>
<dbReference type="PANTHER" id="PTHR12049">
    <property type="entry name" value="PROTEIN ARGININE METHYLTRANSFERASE NDUFAF7, MITOCHONDRIAL"/>
    <property type="match status" value="1"/>
</dbReference>
<evidence type="ECO:0000256" key="2">
    <source>
        <dbReference type="ARBA" id="ARBA00005891"/>
    </source>
</evidence>
<organism evidence="8 9">
    <name type="scientific">[Myrmecia] bisecta</name>
    <dbReference type="NCBI Taxonomy" id="41462"/>
    <lineage>
        <taxon>Eukaryota</taxon>
        <taxon>Viridiplantae</taxon>
        <taxon>Chlorophyta</taxon>
        <taxon>core chlorophytes</taxon>
        <taxon>Trebouxiophyceae</taxon>
        <taxon>Trebouxiales</taxon>
        <taxon>Trebouxiaceae</taxon>
        <taxon>Myrmecia</taxon>
    </lineage>
</organism>
<comment type="catalytic activity">
    <reaction evidence="6 7">
        <text>L-arginyl-[protein] + 2 S-adenosyl-L-methionine = N(omega),N(omega)'-dimethyl-L-arginyl-[protein] + 2 S-adenosyl-L-homocysteine + 2 H(+)</text>
        <dbReference type="Rhea" id="RHEA:48108"/>
        <dbReference type="Rhea" id="RHEA-COMP:10532"/>
        <dbReference type="Rhea" id="RHEA-COMP:11992"/>
        <dbReference type="ChEBI" id="CHEBI:15378"/>
        <dbReference type="ChEBI" id="CHEBI:29965"/>
        <dbReference type="ChEBI" id="CHEBI:57856"/>
        <dbReference type="ChEBI" id="CHEBI:59789"/>
        <dbReference type="ChEBI" id="CHEBI:88221"/>
        <dbReference type="EC" id="2.1.1.320"/>
    </reaction>
</comment>
<dbReference type="AlphaFoldDB" id="A0AAW1PHL6"/>
<comment type="similarity">
    <text evidence="2 7">Belongs to the NDUFAF7 family.</text>
</comment>
<protein>
    <recommendedName>
        <fullName evidence="7">Protein arginine methyltransferase NDUFAF7</fullName>
        <ecNumber evidence="7">2.1.1.320</ecNumber>
    </recommendedName>
</protein>
<dbReference type="GO" id="GO:0005739">
    <property type="term" value="C:mitochondrion"/>
    <property type="evidence" value="ECO:0007669"/>
    <property type="project" value="UniProtKB-SubCell"/>
</dbReference>
<dbReference type="EMBL" id="JALJOR010000012">
    <property type="protein sequence ID" value="KAK9807683.1"/>
    <property type="molecule type" value="Genomic_DNA"/>
</dbReference>
<evidence type="ECO:0000313" key="8">
    <source>
        <dbReference type="EMBL" id="KAK9807683.1"/>
    </source>
</evidence>
<evidence type="ECO:0000256" key="4">
    <source>
        <dbReference type="ARBA" id="ARBA00022679"/>
    </source>
</evidence>
<dbReference type="Proteomes" id="UP001489004">
    <property type="component" value="Unassembled WGS sequence"/>
</dbReference>
<dbReference type="InterPro" id="IPR038375">
    <property type="entry name" value="NDUFAF7_sf"/>
</dbReference>
<evidence type="ECO:0000256" key="5">
    <source>
        <dbReference type="ARBA" id="ARBA00023128"/>
    </source>
</evidence>
<sequence length="401" mass="43524">MARHIKALIRFRGGPITLAEYMSEVLTNPTAGYYMHRDVFGGQGDFTTSPEVSQLFGEMVGIWCLTVWQQLGQPRKLRLVELGPGRGTLMADLLRGTAVFQQFAKAVHVDLVEVSTAMRDLQWGTLRCEERLLGDVGPSLLGQDPHPTAVSAISGAQVRWHHSLDEVPSDAPAIYLAHEFFDALPVHQFQRTERGWCERLVDLASPDSPLHLRLVLSPGPTPASQLLVERRLSSLPAGTESRSQLEVSPQGMATAAELSQRVAQHGGAALIVDYGQEGPYAASLQAIRSHKFVSLLEQPGKADLSARVDFGALRSAAEGRGAEVACHGLITQAQFLQSLGIQARLESLLQRASPPEAEMLQQGYMRLVGGKGRTSADEEGMGESYKALAITCRDADIPVAF</sequence>
<comment type="function">
    <text evidence="7">Arginine methyltransferase involved in the assembly or stability of mitochondrial NADH:ubiquinone oxidoreductase complex (complex I).</text>
</comment>
<comment type="caution">
    <text evidence="8">The sequence shown here is derived from an EMBL/GenBank/DDBJ whole genome shotgun (WGS) entry which is preliminary data.</text>
</comment>
<comment type="subcellular location">
    <subcellularLocation>
        <location evidence="1 7">Mitochondrion</location>
    </subcellularLocation>
</comment>
<evidence type="ECO:0000256" key="1">
    <source>
        <dbReference type="ARBA" id="ARBA00004173"/>
    </source>
</evidence>
<dbReference type="EC" id="2.1.1.320" evidence="7"/>
<dbReference type="Gene3D" id="3.40.50.12710">
    <property type="match status" value="1"/>
</dbReference>
<dbReference type="PANTHER" id="PTHR12049:SF7">
    <property type="entry name" value="PROTEIN ARGININE METHYLTRANSFERASE NDUFAF7, MITOCHONDRIAL"/>
    <property type="match status" value="1"/>
</dbReference>
<dbReference type="GO" id="GO:0032259">
    <property type="term" value="P:methylation"/>
    <property type="evidence" value="ECO:0007669"/>
    <property type="project" value="UniProtKB-KW"/>
</dbReference>
<evidence type="ECO:0000256" key="6">
    <source>
        <dbReference type="ARBA" id="ARBA00048612"/>
    </source>
</evidence>
<reference evidence="8 9" key="1">
    <citation type="journal article" date="2024" name="Nat. Commun.">
        <title>Phylogenomics reveals the evolutionary origins of lichenization in chlorophyte algae.</title>
        <authorList>
            <person name="Puginier C."/>
            <person name="Libourel C."/>
            <person name="Otte J."/>
            <person name="Skaloud P."/>
            <person name="Haon M."/>
            <person name="Grisel S."/>
            <person name="Petersen M."/>
            <person name="Berrin J.G."/>
            <person name="Delaux P.M."/>
            <person name="Dal Grande F."/>
            <person name="Keller J."/>
        </authorList>
    </citation>
    <scope>NUCLEOTIDE SEQUENCE [LARGE SCALE GENOMIC DNA]</scope>
    <source>
        <strain evidence="8 9">SAG 2043</strain>
    </source>
</reference>
<keyword evidence="5 7" id="KW-0496">Mitochondrion</keyword>
<evidence type="ECO:0000256" key="7">
    <source>
        <dbReference type="RuleBase" id="RU364114"/>
    </source>
</evidence>
<dbReference type="GO" id="GO:0035243">
    <property type="term" value="F:protein-arginine omega-N symmetric methyltransferase activity"/>
    <property type="evidence" value="ECO:0007669"/>
    <property type="project" value="UniProtKB-EC"/>
</dbReference>
<evidence type="ECO:0000313" key="9">
    <source>
        <dbReference type="Proteomes" id="UP001489004"/>
    </source>
</evidence>
<dbReference type="Pfam" id="PF02636">
    <property type="entry name" value="Methyltransf_28"/>
    <property type="match status" value="1"/>
</dbReference>
<proteinExistence type="inferred from homology"/>
<keyword evidence="9" id="KW-1185">Reference proteome</keyword>
<dbReference type="SUPFAM" id="SSF53335">
    <property type="entry name" value="S-adenosyl-L-methionine-dependent methyltransferases"/>
    <property type="match status" value="1"/>
</dbReference>